<evidence type="ECO:0000256" key="1">
    <source>
        <dbReference type="SAM" id="MobiDB-lite"/>
    </source>
</evidence>
<dbReference type="Proteomes" id="UP000325577">
    <property type="component" value="Linkage Group LG0"/>
</dbReference>
<name>A0A5J5C367_9ASTE</name>
<feature type="compositionally biased region" description="Low complexity" evidence="1">
    <location>
        <begin position="70"/>
        <end position="98"/>
    </location>
</feature>
<feature type="compositionally biased region" description="Pro residues" evidence="1">
    <location>
        <begin position="51"/>
        <end position="69"/>
    </location>
</feature>
<feature type="compositionally biased region" description="Basic and acidic residues" evidence="1">
    <location>
        <begin position="280"/>
        <end position="298"/>
    </location>
</feature>
<feature type="region of interest" description="Disordered" evidence="1">
    <location>
        <begin position="31"/>
        <end position="98"/>
    </location>
</feature>
<dbReference type="EMBL" id="CM018031">
    <property type="protein sequence ID" value="KAA8549728.1"/>
    <property type="molecule type" value="Genomic_DNA"/>
</dbReference>
<evidence type="ECO:0000313" key="3">
    <source>
        <dbReference type="Proteomes" id="UP000325577"/>
    </source>
</evidence>
<gene>
    <name evidence="2" type="ORF">F0562_001254</name>
</gene>
<dbReference type="OrthoDB" id="1747617at2759"/>
<accession>A0A5J5C367</accession>
<sequence length="372" mass="40461">MASNETPSNDQWFFDSGATYHITSNVENLHQPEEYNGIQKVAVGDASSLPISPPSPPESLPSASSPPSPHMSSSHHSPAESLSVAHSQPVSSSSPHISIPVNTHPMITSLNKMAAPNNVELEAAKFLHKLIQEPTDEPIKLATKLYVILQHMKSSGKENSMPYQAISRAMETVINQHGLDIEVLKSSRLPLTGGTHMGDSSSSQFAGSSQTIGIMKDSKASLAENEMAKIDSHASNRPLVGPSGTGQNMYQGSVTHLGSKSLDHESPSSFDTRSTNSQSQERRDTPNWDKVNQKDNKKANNSKRKRTDSLSITEPHIDKPQQLDTHNLNTRKGKVVNKVKPPGKLFVESGEHGHSNMVESSWSDGSYPINIW</sequence>
<dbReference type="AlphaFoldDB" id="A0A5J5C367"/>
<evidence type="ECO:0000313" key="2">
    <source>
        <dbReference type="EMBL" id="KAA8549728.1"/>
    </source>
</evidence>
<proteinExistence type="predicted"/>
<keyword evidence="3" id="KW-1185">Reference proteome</keyword>
<feature type="compositionally biased region" description="Polar residues" evidence="1">
    <location>
        <begin position="245"/>
        <end position="258"/>
    </location>
</feature>
<feature type="compositionally biased region" description="Polar residues" evidence="1">
    <location>
        <begin position="267"/>
        <end position="279"/>
    </location>
</feature>
<organism evidence="2 3">
    <name type="scientific">Nyssa sinensis</name>
    <dbReference type="NCBI Taxonomy" id="561372"/>
    <lineage>
        <taxon>Eukaryota</taxon>
        <taxon>Viridiplantae</taxon>
        <taxon>Streptophyta</taxon>
        <taxon>Embryophyta</taxon>
        <taxon>Tracheophyta</taxon>
        <taxon>Spermatophyta</taxon>
        <taxon>Magnoliopsida</taxon>
        <taxon>eudicotyledons</taxon>
        <taxon>Gunneridae</taxon>
        <taxon>Pentapetalae</taxon>
        <taxon>asterids</taxon>
        <taxon>Cornales</taxon>
        <taxon>Nyssaceae</taxon>
        <taxon>Nyssa</taxon>
    </lineage>
</organism>
<protein>
    <submittedName>
        <fullName evidence="2">Uncharacterized protein</fullName>
    </submittedName>
</protein>
<feature type="region of interest" description="Disordered" evidence="1">
    <location>
        <begin position="230"/>
        <end position="326"/>
    </location>
</feature>
<reference evidence="2 3" key="1">
    <citation type="submission" date="2019-09" db="EMBL/GenBank/DDBJ databases">
        <title>A chromosome-level genome assembly of the Chinese tupelo Nyssa sinensis.</title>
        <authorList>
            <person name="Yang X."/>
            <person name="Kang M."/>
            <person name="Yang Y."/>
            <person name="Xiong H."/>
            <person name="Wang M."/>
            <person name="Zhang Z."/>
            <person name="Wang Z."/>
            <person name="Wu H."/>
            <person name="Ma T."/>
            <person name="Liu J."/>
            <person name="Xi Z."/>
        </authorList>
    </citation>
    <scope>NUCLEOTIDE SEQUENCE [LARGE SCALE GENOMIC DNA]</scope>
    <source>
        <strain evidence="2">J267</strain>
        <tissue evidence="2">Leaf</tissue>
    </source>
</reference>